<comment type="subcellular location">
    <subcellularLocation>
        <location evidence="1 2">Nucleus</location>
    </subcellularLocation>
</comment>
<feature type="compositionally biased region" description="Polar residues" evidence="3">
    <location>
        <begin position="347"/>
        <end position="372"/>
    </location>
</feature>
<feature type="compositionally biased region" description="Polar residues" evidence="3">
    <location>
        <begin position="751"/>
        <end position="763"/>
    </location>
</feature>
<feature type="region of interest" description="Disordered" evidence="3">
    <location>
        <begin position="232"/>
        <end position="408"/>
    </location>
</feature>
<keyword evidence="1 2" id="KW-0371">Homeobox</keyword>
<feature type="compositionally biased region" description="Low complexity" evidence="3">
    <location>
        <begin position="386"/>
        <end position="395"/>
    </location>
</feature>
<keyword evidence="1 2" id="KW-0238">DNA-binding</keyword>
<feature type="compositionally biased region" description="Basic and acidic residues" evidence="3">
    <location>
        <begin position="265"/>
        <end position="275"/>
    </location>
</feature>
<feature type="region of interest" description="Disordered" evidence="3">
    <location>
        <begin position="565"/>
        <end position="596"/>
    </location>
</feature>
<dbReference type="GO" id="GO:0003677">
    <property type="term" value="F:DNA binding"/>
    <property type="evidence" value="ECO:0007669"/>
    <property type="project" value="UniProtKB-UniRule"/>
</dbReference>
<evidence type="ECO:0000313" key="5">
    <source>
        <dbReference type="EMBL" id="KAG7561828.1"/>
    </source>
</evidence>
<organism evidence="5 6">
    <name type="scientific">Filobasidium floriforme</name>
    <dbReference type="NCBI Taxonomy" id="5210"/>
    <lineage>
        <taxon>Eukaryota</taxon>
        <taxon>Fungi</taxon>
        <taxon>Dikarya</taxon>
        <taxon>Basidiomycota</taxon>
        <taxon>Agaricomycotina</taxon>
        <taxon>Tremellomycetes</taxon>
        <taxon>Filobasidiales</taxon>
        <taxon>Filobasidiaceae</taxon>
        <taxon>Filobasidium</taxon>
    </lineage>
</organism>
<protein>
    <recommendedName>
        <fullName evidence="4">Homeobox domain-containing protein</fullName>
    </recommendedName>
</protein>
<dbReference type="SMART" id="SM00389">
    <property type="entry name" value="HOX"/>
    <property type="match status" value="1"/>
</dbReference>
<dbReference type="Pfam" id="PF00046">
    <property type="entry name" value="Homeodomain"/>
    <property type="match status" value="1"/>
</dbReference>
<dbReference type="CDD" id="cd00086">
    <property type="entry name" value="homeodomain"/>
    <property type="match status" value="1"/>
</dbReference>
<dbReference type="GO" id="GO:0005634">
    <property type="term" value="C:nucleus"/>
    <property type="evidence" value="ECO:0007669"/>
    <property type="project" value="UniProtKB-SubCell"/>
</dbReference>
<dbReference type="InterPro" id="IPR001356">
    <property type="entry name" value="HD"/>
</dbReference>
<feature type="domain" description="Homeobox" evidence="4">
    <location>
        <begin position="153"/>
        <end position="196"/>
    </location>
</feature>
<feature type="region of interest" description="Disordered" evidence="3">
    <location>
        <begin position="719"/>
        <end position="763"/>
    </location>
</feature>
<name>A0A8K0NNV8_9TREE</name>
<evidence type="ECO:0000256" key="3">
    <source>
        <dbReference type="SAM" id="MobiDB-lite"/>
    </source>
</evidence>
<evidence type="ECO:0000256" key="2">
    <source>
        <dbReference type="RuleBase" id="RU000682"/>
    </source>
</evidence>
<dbReference type="EMBL" id="JABELV010000045">
    <property type="protein sequence ID" value="KAG7561828.1"/>
    <property type="molecule type" value="Genomic_DNA"/>
</dbReference>
<sequence>MSDTMQEIDKSSPASRTAEWKEILDITKNICRLQVGDTNSALVVNPLVGPNLPTAEECIQSLTTTRRQPLHASFVTVLQARIEQLRQRMLVSYTDSISKMASHTCTERDDVDVQREYSRSIEIWFGQAIEQLFAVLAGKSQVRILTVPDPDILQQAFNVNPTPNDKEREMLATASGYTYKQVTTWFQNHRQRVKSHPGEQQIIAGKTTGRAAARKTGNHAASRHVAAIPKALTRKHRKKTSNDTQSEYLSTLPPMETDAATRVTSRSDGDKRQQESRGPVGGAFTMETTVQHQRAVSGHSSAGSSLFNAVVPPNGEFRPLRRLPGTRKLPSAATNRTSANPALMGPTETNADMTSSAEDASLSSAVTGNCPPSSYERERIPSLTRSVSSASTVSVGEFPQPRDEPLFVHHPRTLPSRGALTAQPKDTQNGRQEDVSFATPVKTAYGERKELLTHAPFQPLAAVQAPMYRHPIPQAQTQNVQQHHTLPSVSTMVPPGASPVQPNLYQMMRDEAGNQFLVQVNSIIPMPVQPSYLPYQQPPYARYDAHEQDLRSASYAVQGIPDENRFEKIETPPPSVQSQAGTRLSSPETSVEQTPSPYLTPEMQVKRTATLATSIVGYTGLEPNIPHGPSQTLASPVEIAIPASHRSQTQALPTAETFINEHFPSEEVQAVPALSVGGVSFSFAELEAGNFVLDEGTLRDMEALLGMEPVDATAPVVDLNGHAADPTQGQAEEKNKKNEGTQTQRQEEYLPNTTGTPGSESSDATVEVVFGQNGSTSHGSYGSATSIAPAQIHTAASTHAATPVYDLNGFNASGKTGQGMPIMGYAPEQDPMPYPPSVPMTQSRSGEPIAPSDIRFSDPQSRVDAPIQVQHQTPAQDQYVYSQPHSQVYSMQEQPQPQPLGGWKYEWEFGVLPFETMPAGEMWTY</sequence>
<dbReference type="AlphaFoldDB" id="A0A8K0NNV8"/>
<proteinExistence type="predicted"/>
<dbReference type="Proteomes" id="UP000812966">
    <property type="component" value="Unassembled WGS sequence"/>
</dbReference>
<gene>
    <name evidence="5" type="ORF">FFLO_02729</name>
</gene>
<dbReference type="InterPro" id="IPR009057">
    <property type="entry name" value="Homeodomain-like_sf"/>
</dbReference>
<keyword evidence="1 2" id="KW-0539">Nucleus</keyword>
<dbReference type="Gene3D" id="1.10.10.60">
    <property type="entry name" value="Homeodomain-like"/>
    <property type="match status" value="1"/>
</dbReference>
<keyword evidence="6" id="KW-1185">Reference proteome</keyword>
<evidence type="ECO:0000259" key="4">
    <source>
        <dbReference type="PROSITE" id="PS50071"/>
    </source>
</evidence>
<feature type="compositionally biased region" description="Polar residues" evidence="3">
    <location>
        <begin position="576"/>
        <end position="596"/>
    </location>
</feature>
<comment type="caution">
    <text evidence="5">The sequence shown here is derived from an EMBL/GenBank/DDBJ whole genome shotgun (WGS) entry which is preliminary data.</text>
</comment>
<dbReference type="PROSITE" id="PS50071">
    <property type="entry name" value="HOMEOBOX_2"/>
    <property type="match status" value="1"/>
</dbReference>
<evidence type="ECO:0000256" key="1">
    <source>
        <dbReference type="PROSITE-ProRule" id="PRU00108"/>
    </source>
</evidence>
<dbReference type="SUPFAM" id="SSF46689">
    <property type="entry name" value="Homeodomain-like"/>
    <property type="match status" value="1"/>
</dbReference>
<accession>A0A8K0NNV8</accession>
<feature type="DNA-binding region" description="Homeobox" evidence="1">
    <location>
        <begin position="155"/>
        <end position="197"/>
    </location>
</feature>
<evidence type="ECO:0000313" key="6">
    <source>
        <dbReference type="Proteomes" id="UP000812966"/>
    </source>
</evidence>
<reference evidence="5" key="1">
    <citation type="submission" date="2020-04" db="EMBL/GenBank/DDBJ databases">
        <title>Analysis of mating type loci in Filobasidium floriforme.</title>
        <authorList>
            <person name="Nowrousian M."/>
        </authorList>
    </citation>
    <scope>NUCLEOTIDE SEQUENCE</scope>
    <source>
        <strain evidence="5">CBS 6242</strain>
    </source>
</reference>
<feature type="compositionally biased region" description="Polar residues" evidence="3">
    <location>
        <begin position="286"/>
        <end position="307"/>
    </location>
</feature>